<dbReference type="InterPro" id="IPR029062">
    <property type="entry name" value="Class_I_gatase-like"/>
</dbReference>
<evidence type="ECO:0000256" key="2">
    <source>
        <dbReference type="SAM" id="SignalP"/>
    </source>
</evidence>
<dbReference type="Pfam" id="PF01965">
    <property type="entry name" value="DJ-1_PfpI"/>
    <property type="match status" value="1"/>
</dbReference>
<dbReference type="KEGG" id="ngr:NAEGRDRAFT_71485"/>
<dbReference type="PANTHER" id="PTHR42733:SF12">
    <property type="entry name" value="PROTEINASE"/>
    <property type="match status" value="1"/>
</dbReference>
<name>D2VR73_NAEGR</name>
<dbReference type="Gene3D" id="3.40.50.880">
    <property type="match status" value="1"/>
</dbReference>
<dbReference type="GeneID" id="8854895"/>
<dbReference type="EMBL" id="GG738891">
    <property type="protein sequence ID" value="EFC40624.1"/>
    <property type="molecule type" value="Genomic_DNA"/>
</dbReference>
<dbReference type="Proteomes" id="UP000006671">
    <property type="component" value="Unassembled WGS sequence"/>
</dbReference>
<dbReference type="InterPro" id="IPR002818">
    <property type="entry name" value="DJ-1/PfpI"/>
</dbReference>
<keyword evidence="5" id="KW-1185">Reference proteome</keyword>
<organism evidence="5">
    <name type="scientific">Naegleria gruberi</name>
    <name type="common">Amoeba</name>
    <dbReference type="NCBI Taxonomy" id="5762"/>
    <lineage>
        <taxon>Eukaryota</taxon>
        <taxon>Discoba</taxon>
        <taxon>Heterolobosea</taxon>
        <taxon>Tetramitia</taxon>
        <taxon>Eutetramitia</taxon>
        <taxon>Vahlkampfiidae</taxon>
        <taxon>Naegleria</taxon>
    </lineage>
</organism>
<gene>
    <name evidence="4" type="ORF">NAEGRDRAFT_71485</name>
</gene>
<feature type="signal peptide" evidence="2">
    <location>
        <begin position="1"/>
        <end position="20"/>
    </location>
</feature>
<dbReference type="RefSeq" id="XP_002673368.1">
    <property type="nucleotide sequence ID" value="XM_002673322.1"/>
</dbReference>
<evidence type="ECO:0000313" key="5">
    <source>
        <dbReference type="Proteomes" id="UP000006671"/>
    </source>
</evidence>
<dbReference type="InterPro" id="IPR006286">
    <property type="entry name" value="C56_PfpI-like"/>
</dbReference>
<comment type="similarity">
    <text evidence="1">Belongs to the peptidase C56 family.</text>
</comment>
<sequence length="239" mass="26273">MSKLTFIIVAFLFLTVCISAQNINNIFPLISSLDEEDKLGLRGVAYNISQPIVHFPTILQGARVAIMASHCFEEVDLTFPYIYLTSRGATVDIVGPSWTVDRKIVSCQYVRANRVVSINKTFKEAYLLQYDALFIAGGAWSTATMRTDSDAISLIQKTYNYGNMIGTIDMSSSLLINAGLIKGKKVTGAPAIRQDLENAGAEYRDSTVVRSDLFIFSGRAPEDIAELTEAIAECIVGRH</sequence>
<dbReference type="VEuPathDB" id="AmoebaDB:NAEGRDRAFT_71485"/>
<protein>
    <submittedName>
        <fullName evidence="4">Predicted protein</fullName>
    </submittedName>
</protein>
<evidence type="ECO:0000313" key="4">
    <source>
        <dbReference type="EMBL" id="EFC40624.1"/>
    </source>
</evidence>
<evidence type="ECO:0000256" key="1">
    <source>
        <dbReference type="ARBA" id="ARBA00008542"/>
    </source>
</evidence>
<dbReference type="AlphaFoldDB" id="D2VR73"/>
<dbReference type="SUPFAM" id="SSF52317">
    <property type="entry name" value="Class I glutamine amidotransferase-like"/>
    <property type="match status" value="1"/>
</dbReference>
<accession>D2VR73</accession>
<proteinExistence type="inferred from homology"/>
<keyword evidence="2" id="KW-0732">Signal</keyword>
<reference evidence="4 5" key="1">
    <citation type="journal article" date="2010" name="Cell">
        <title>The genome of Naegleria gruberi illuminates early eukaryotic versatility.</title>
        <authorList>
            <person name="Fritz-Laylin L.K."/>
            <person name="Prochnik S.E."/>
            <person name="Ginger M.L."/>
            <person name="Dacks J.B."/>
            <person name="Carpenter M.L."/>
            <person name="Field M.C."/>
            <person name="Kuo A."/>
            <person name="Paredez A."/>
            <person name="Chapman J."/>
            <person name="Pham J."/>
            <person name="Shu S."/>
            <person name="Neupane R."/>
            <person name="Cipriano M."/>
            <person name="Mancuso J."/>
            <person name="Tu H."/>
            <person name="Salamov A."/>
            <person name="Lindquist E."/>
            <person name="Shapiro H."/>
            <person name="Lucas S."/>
            <person name="Grigoriev I.V."/>
            <person name="Cande W.Z."/>
            <person name="Fulton C."/>
            <person name="Rokhsar D.S."/>
            <person name="Dawson S.C."/>
        </authorList>
    </citation>
    <scope>NUCLEOTIDE SEQUENCE [LARGE SCALE GENOMIC DNA]</scope>
    <source>
        <strain evidence="4 5">NEG-M</strain>
    </source>
</reference>
<dbReference type="OrthoDB" id="543156at2759"/>
<dbReference type="InParanoid" id="D2VR73"/>
<feature type="chain" id="PRO_5003038651" evidence="2">
    <location>
        <begin position="21"/>
        <end position="239"/>
    </location>
</feature>
<dbReference type="STRING" id="5762.D2VR73"/>
<evidence type="ECO:0000259" key="3">
    <source>
        <dbReference type="Pfam" id="PF01965"/>
    </source>
</evidence>
<dbReference type="PANTHER" id="PTHR42733">
    <property type="entry name" value="DJ-1 PROTEIN"/>
    <property type="match status" value="1"/>
</dbReference>
<feature type="domain" description="DJ-1/PfpI" evidence="3">
    <location>
        <begin position="63"/>
        <end position="233"/>
    </location>
</feature>